<dbReference type="OrthoDB" id="952963at2759"/>
<dbReference type="AlphaFoldDB" id="A0A811N5L6"/>
<gene>
    <name evidence="1" type="ORF">NCGR_LOCUS13128</name>
</gene>
<dbReference type="EMBL" id="CAJGYO010000003">
    <property type="protein sequence ID" value="CAD6219490.1"/>
    <property type="molecule type" value="Genomic_DNA"/>
</dbReference>
<organism evidence="1 2">
    <name type="scientific">Miscanthus lutarioriparius</name>
    <dbReference type="NCBI Taxonomy" id="422564"/>
    <lineage>
        <taxon>Eukaryota</taxon>
        <taxon>Viridiplantae</taxon>
        <taxon>Streptophyta</taxon>
        <taxon>Embryophyta</taxon>
        <taxon>Tracheophyta</taxon>
        <taxon>Spermatophyta</taxon>
        <taxon>Magnoliopsida</taxon>
        <taxon>Liliopsida</taxon>
        <taxon>Poales</taxon>
        <taxon>Poaceae</taxon>
        <taxon>PACMAD clade</taxon>
        <taxon>Panicoideae</taxon>
        <taxon>Andropogonodae</taxon>
        <taxon>Andropogoneae</taxon>
        <taxon>Saccharinae</taxon>
        <taxon>Miscanthus</taxon>
    </lineage>
</organism>
<name>A0A811N5L6_9POAL</name>
<sequence>MAATVHKPLGAITADDLAVAAPRSDATAFHSAFRRVLDSHGPAVVWAELCQFVLRPSVPFAIHRMLYYGCFAGFPSPMLLAWTLDP</sequence>
<protein>
    <submittedName>
        <fullName evidence="1">Uncharacterized protein</fullName>
    </submittedName>
</protein>
<reference evidence="1" key="1">
    <citation type="submission" date="2020-10" db="EMBL/GenBank/DDBJ databases">
        <authorList>
            <person name="Han B."/>
            <person name="Lu T."/>
            <person name="Zhao Q."/>
            <person name="Huang X."/>
            <person name="Zhao Y."/>
        </authorList>
    </citation>
    <scope>NUCLEOTIDE SEQUENCE</scope>
</reference>
<dbReference type="Proteomes" id="UP000604825">
    <property type="component" value="Unassembled WGS sequence"/>
</dbReference>
<proteinExistence type="predicted"/>
<keyword evidence="2" id="KW-1185">Reference proteome</keyword>
<accession>A0A811N5L6</accession>
<evidence type="ECO:0000313" key="1">
    <source>
        <dbReference type="EMBL" id="CAD6219490.1"/>
    </source>
</evidence>
<comment type="caution">
    <text evidence="1">The sequence shown here is derived from an EMBL/GenBank/DDBJ whole genome shotgun (WGS) entry which is preliminary data.</text>
</comment>
<evidence type="ECO:0000313" key="2">
    <source>
        <dbReference type="Proteomes" id="UP000604825"/>
    </source>
</evidence>